<dbReference type="SUPFAM" id="SSF51905">
    <property type="entry name" value="FAD/NAD(P)-binding domain"/>
    <property type="match status" value="1"/>
</dbReference>
<dbReference type="InterPro" id="IPR036188">
    <property type="entry name" value="FAD/NAD-bd_sf"/>
</dbReference>
<accession>A0ABR6BBR4</accession>
<dbReference type="PANTHER" id="PTHR46496:SF1">
    <property type="entry name" value="ZEAXANTHIN EPOXIDASE, CHLOROPLASTIC"/>
    <property type="match status" value="1"/>
</dbReference>
<keyword evidence="3" id="KW-0274">FAD</keyword>
<reference evidence="6 7" key="1">
    <citation type="submission" date="2020-08" db="EMBL/GenBank/DDBJ databases">
        <title>Genomic Encyclopedia of Archaeal and Bacterial Type Strains, Phase II (KMG-II): from individual species to whole genera.</title>
        <authorList>
            <person name="Goeker M."/>
        </authorList>
    </citation>
    <scope>NUCLEOTIDE SEQUENCE [LARGE SCALE GENOMIC DNA]</scope>
    <source>
        <strain evidence="6 7">DSM 43850</strain>
    </source>
</reference>
<dbReference type="Pfam" id="PF01494">
    <property type="entry name" value="FAD_binding_3"/>
    <property type="match status" value="1"/>
</dbReference>
<feature type="domain" description="FAD-binding" evidence="5">
    <location>
        <begin position="3"/>
        <end position="326"/>
    </location>
</feature>
<gene>
    <name evidence="6" type="ORF">BC739_001368</name>
</gene>
<organism evidence="6 7">
    <name type="scientific">Kutzneria viridogrisea</name>
    <dbReference type="NCBI Taxonomy" id="47990"/>
    <lineage>
        <taxon>Bacteria</taxon>
        <taxon>Bacillati</taxon>
        <taxon>Actinomycetota</taxon>
        <taxon>Actinomycetes</taxon>
        <taxon>Pseudonocardiales</taxon>
        <taxon>Pseudonocardiaceae</taxon>
        <taxon>Kutzneria</taxon>
    </lineage>
</organism>
<dbReference type="PANTHER" id="PTHR46496">
    <property type="match status" value="1"/>
</dbReference>
<keyword evidence="4" id="KW-0560">Oxidoreductase</keyword>
<evidence type="ECO:0000256" key="4">
    <source>
        <dbReference type="ARBA" id="ARBA00023002"/>
    </source>
</evidence>
<keyword evidence="2" id="KW-0285">Flavoprotein</keyword>
<dbReference type="Proteomes" id="UP000517916">
    <property type="component" value="Unassembled WGS sequence"/>
</dbReference>
<name>A0ABR6BBR4_9PSEU</name>
<dbReference type="InterPro" id="IPR002938">
    <property type="entry name" value="FAD-bd"/>
</dbReference>
<evidence type="ECO:0000313" key="7">
    <source>
        <dbReference type="Proteomes" id="UP000517916"/>
    </source>
</evidence>
<comment type="cofactor">
    <cofactor evidence="1">
        <name>FAD</name>
        <dbReference type="ChEBI" id="CHEBI:57692"/>
    </cofactor>
</comment>
<proteinExistence type="predicted"/>
<evidence type="ECO:0000256" key="1">
    <source>
        <dbReference type="ARBA" id="ARBA00001974"/>
    </source>
</evidence>
<dbReference type="PRINTS" id="PR00420">
    <property type="entry name" value="RNGMNOXGNASE"/>
</dbReference>
<evidence type="ECO:0000313" key="6">
    <source>
        <dbReference type="EMBL" id="MBA8924171.1"/>
    </source>
</evidence>
<protein>
    <submittedName>
        <fullName evidence="6">2-polyprenyl-6-methoxyphenol hydroxylase-like FAD-dependent oxidoreductase</fullName>
    </submittedName>
</protein>
<comment type="caution">
    <text evidence="6">The sequence shown here is derived from an EMBL/GenBank/DDBJ whole genome shotgun (WGS) entry which is preliminary data.</text>
</comment>
<evidence type="ECO:0000259" key="5">
    <source>
        <dbReference type="Pfam" id="PF01494"/>
    </source>
</evidence>
<dbReference type="EMBL" id="JACJID010000001">
    <property type="protein sequence ID" value="MBA8924171.1"/>
    <property type="molecule type" value="Genomic_DNA"/>
</dbReference>
<sequence>MSRVLVAGGGIVGLTTALALRHNGFDVTVAERAEEIRATGTSLGLWANALAVFEHLGVADQIAVIGRPGSMRFHDAAGRLIDTPGFAVEDHTYLLVDRPRLNAVLASALGRNTIRLGTRVARYQETADGVTVHFADGASEAFDLLVGADGLHSAVRAHLVPEAGAQPHPGHHVWRAVLPPGAVWVGDGVMTVGRHGCRGGYARTHDGGVYWLVSQFGSPAPTGTPKAEALHRARQVNDGLLHLIEATAQEQVLHNPIMVVPPLSRWTSRRVALAGDAAHAMSPHVTAGASLGVEDAAALARHLAARAVPEALAAYELERIPRYERVRALSEAVAAYRTPQEFARRYATFSHWMLNAV</sequence>
<dbReference type="Gene3D" id="3.50.50.60">
    <property type="entry name" value="FAD/NAD(P)-binding domain"/>
    <property type="match status" value="1"/>
</dbReference>
<keyword evidence="7" id="KW-1185">Reference proteome</keyword>
<evidence type="ECO:0000256" key="3">
    <source>
        <dbReference type="ARBA" id="ARBA00022827"/>
    </source>
</evidence>
<dbReference type="RefSeq" id="WP_042220718.1">
    <property type="nucleotide sequence ID" value="NZ_BAAABQ010000079.1"/>
</dbReference>
<evidence type="ECO:0000256" key="2">
    <source>
        <dbReference type="ARBA" id="ARBA00022630"/>
    </source>
</evidence>